<evidence type="ECO:0000256" key="1">
    <source>
        <dbReference type="ARBA" id="ARBA00006484"/>
    </source>
</evidence>
<accession>A0ABW9KM09</accession>
<evidence type="ECO:0000313" key="2">
    <source>
        <dbReference type="EMBL" id="MFN2976208.1"/>
    </source>
</evidence>
<dbReference type="Proteomes" id="UP001634747">
    <property type="component" value="Unassembled WGS sequence"/>
</dbReference>
<sequence length="249" mass="25986">MGRLSGKTALITGGNSGIGLATAKLMAQEGAKVFITGRRQGALTDALKEIGPLGVGIQGDVSKIGDLTRLAAELTAEKVKLDILFANAGAGTVLPIADVTEEHYYQIFDTNVKGVVFTVQKLLPVMNDGGSIVLNSSITESQGMEAFSMYSASKAAVRNLARGWASDLKPRKIRVNAVSPGVVITPGYSGLGMNDEQIKEYAKQSSAKTPAGRTGQPEEIAKAVLFLASDESSFVNAENLVVDGGLSLV</sequence>
<dbReference type="PRINTS" id="PR00080">
    <property type="entry name" value="SDRFAMILY"/>
</dbReference>
<dbReference type="CDD" id="cd05233">
    <property type="entry name" value="SDR_c"/>
    <property type="match status" value="1"/>
</dbReference>
<evidence type="ECO:0000313" key="3">
    <source>
        <dbReference type="Proteomes" id="UP001634747"/>
    </source>
</evidence>
<dbReference type="SUPFAM" id="SSF51735">
    <property type="entry name" value="NAD(P)-binding Rossmann-fold domains"/>
    <property type="match status" value="1"/>
</dbReference>
<dbReference type="EMBL" id="JBJYXY010000001">
    <property type="protein sequence ID" value="MFN2976208.1"/>
    <property type="molecule type" value="Genomic_DNA"/>
</dbReference>
<comment type="similarity">
    <text evidence="1">Belongs to the short-chain dehydrogenases/reductases (SDR) family.</text>
</comment>
<dbReference type="Pfam" id="PF13561">
    <property type="entry name" value="adh_short_C2"/>
    <property type="match status" value="1"/>
</dbReference>
<dbReference type="PROSITE" id="PS00061">
    <property type="entry name" value="ADH_SHORT"/>
    <property type="match status" value="1"/>
</dbReference>
<dbReference type="InterPro" id="IPR020904">
    <property type="entry name" value="Sc_DH/Rdtase_CS"/>
</dbReference>
<dbReference type="PRINTS" id="PR00081">
    <property type="entry name" value="GDHRDH"/>
</dbReference>
<protein>
    <submittedName>
        <fullName evidence="2">SDR family oxidoreductase</fullName>
    </submittedName>
</protein>
<reference evidence="2 3" key="1">
    <citation type="submission" date="2024-12" db="EMBL/GenBank/DDBJ databases">
        <authorList>
            <person name="Lee Y."/>
        </authorList>
    </citation>
    <scope>NUCLEOTIDE SEQUENCE [LARGE SCALE GENOMIC DNA]</scope>
    <source>
        <strain evidence="2 3">03SUJ4</strain>
    </source>
</reference>
<dbReference type="PANTHER" id="PTHR43943:SF2">
    <property type="entry name" value="DEHYDROGENASE_REDUCTASE 4"/>
    <property type="match status" value="1"/>
</dbReference>
<proteinExistence type="inferred from homology"/>
<name>A0ABW9KM09_9BACT</name>
<comment type="caution">
    <text evidence="2">The sequence shown here is derived from an EMBL/GenBank/DDBJ whole genome shotgun (WGS) entry which is preliminary data.</text>
</comment>
<organism evidence="2 3">
    <name type="scientific">Terriglobus aquaticus</name>
    <dbReference type="NCBI Taxonomy" id="940139"/>
    <lineage>
        <taxon>Bacteria</taxon>
        <taxon>Pseudomonadati</taxon>
        <taxon>Acidobacteriota</taxon>
        <taxon>Terriglobia</taxon>
        <taxon>Terriglobales</taxon>
        <taxon>Acidobacteriaceae</taxon>
        <taxon>Terriglobus</taxon>
    </lineage>
</organism>
<gene>
    <name evidence="2" type="ORF">ACK2TP_10590</name>
</gene>
<keyword evidence="3" id="KW-1185">Reference proteome</keyword>
<dbReference type="InterPro" id="IPR036291">
    <property type="entry name" value="NAD(P)-bd_dom_sf"/>
</dbReference>
<dbReference type="RefSeq" id="WP_263412304.1">
    <property type="nucleotide sequence ID" value="NZ_BAABBH010000001.1"/>
</dbReference>
<dbReference type="PANTHER" id="PTHR43943">
    <property type="entry name" value="DEHYDROGENASE/REDUCTASE (SDR FAMILY) MEMBER 4"/>
    <property type="match status" value="1"/>
</dbReference>
<dbReference type="Gene3D" id="3.40.50.720">
    <property type="entry name" value="NAD(P)-binding Rossmann-like Domain"/>
    <property type="match status" value="1"/>
</dbReference>
<dbReference type="InterPro" id="IPR002347">
    <property type="entry name" value="SDR_fam"/>
</dbReference>